<feature type="compositionally biased region" description="Basic and acidic residues" evidence="1">
    <location>
        <begin position="643"/>
        <end position="655"/>
    </location>
</feature>
<keyword evidence="3" id="KW-0732">Signal</keyword>
<dbReference type="SMART" id="SM00060">
    <property type="entry name" value="FN3"/>
    <property type="match status" value="1"/>
</dbReference>
<sequence length="680" mass="74481">MEARADSLIISSFLLLIAIQACQCFSYIEEGPQSVNATVNSTVVFTCSGTGSYPIVWRINNNLINHHLDDNYHTSGTQLRVNNVTADLNNSMVYCSRGNDISALNTSEPALILLQGYLEAPVIMNASFMGNTTLLVSWAAPNTLDNVPILGYHLSIINQVSGVSVDTHYSNTSMNGSIDSLDDKNCYEIRLTANNSLGDGETAFAYHNRTVAIPNQINYTVKGTDSTTMEVTTMLQIDISCFPLSANITLTAFPTEDSTKTETVTTIINSSEVKPIEFSALPNKVYSLTLRLYNSTTGWVLQSPYATNISTYDVQMMERGEMDGQQCLRCLFAANSQATGCIIFVHDNDTSDIPLMYFNSPVIYNESVTEWRCYAEESNRDLLVRAYDVERYGITSNQAAIALNINQIPLISIVPMITSSKQMLSTSHNPIMTTFTHMNPVSFVTVYITTSRIITIAPSYLISTVTNGLSPTITTGGVKDEGNNNNFVLIVLAVLVVLFLGGIICLIVTVVILFRKNKQQKVLLLRLQKTIVPNTYNPIYDRSNSIVTANQRAVDKLSTEIERPLNVNTGTHIYSEINLNKHEIKQNKDNGQLPPPVPPPPIARNGANGNSEWISNPSYGQTGLLLDKGETGTGGTNGGASGEEFKIYDSPKKQALDLVPDLNPCPAYAQPPTLPARTNK</sequence>
<evidence type="ECO:0000313" key="5">
    <source>
        <dbReference type="EnsemblMetazoa" id="XP_019854751.1"/>
    </source>
</evidence>
<dbReference type="PROSITE" id="PS51257">
    <property type="entry name" value="PROKAR_LIPOPROTEIN"/>
    <property type="match status" value="1"/>
</dbReference>
<dbReference type="Proteomes" id="UP000007879">
    <property type="component" value="Unassembled WGS sequence"/>
</dbReference>
<dbReference type="Gene3D" id="2.60.40.10">
    <property type="entry name" value="Immunoglobulins"/>
    <property type="match status" value="1"/>
</dbReference>
<accession>A0AAN0JDC2</accession>
<feature type="compositionally biased region" description="Pro residues" evidence="1">
    <location>
        <begin position="593"/>
        <end position="602"/>
    </location>
</feature>
<evidence type="ECO:0000256" key="2">
    <source>
        <dbReference type="SAM" id="Phobius"/>
    </source>
</evidence>
<feature type="compositionally biased region" description="Gly residues" evidence="1">
    <location>
        <begin position="631"/>
        <end position="641"/>
    </location>
</feature>
<evidence type="ECO:0000256" key="1">
    <source>
        <dbReference type="SAM" id="MobiDB-lite"/>
    </source>
</evidence>
<dbReference type="SUPFAM" id="SSF49265">
    <property type="entry name" value="Fibronectin type III"/>
    <property type="match status" value="1"/>
</dbReference>
<protein>
    <recommendedName>
        <fullName evidence="4">Fibronectin type-III domain-containing protein</fullName>
    </recommendedName>
</protein>
<dbReference type="CDD" id="cd00063">
    <property type="entry name" value="FN3"/>
    <property type="match status" value="1"/>
</dbReference>
<organism evidence="5 6">
    <name type="scientific">Amphimedon queenslandica</name>
    <name type="common">Sponge</name>
    <dbReference type="NCBI Taxonomy" id="400682"/>
    <lineage>
        <taxon>Eukaryota</taxon>
        <taxon>Metazoa</taxon>
        <taxon>Porifera</taxon>
        <taxon>Demospongiae</taxon>
        <taxon>Heteroscleromorpha</taxon>
        <taxon>Haplosclerida</taxon>
        <taxon>Niphatidae</taxon>
        <taxon>Amphimedon</taxon>
    </lineage>
</organism>
<dbReference type="RefSeq" id="XP_019854751.1">
    <property type="nucleotide sequence ID" value="XM_019999192.1"/>
</dbReference>
<feature type="transmembrane region" description="Helical" evidence="2">
    <location>
        <begin position="487"/>
        <end position="514"/>
    </location>
</feature>
<feature type="chain" id="PRO_5043046074" description="Fibronectin type-III domain-containing protein" evidence="3">
    <location>
        <begin position="25"/>
        <end position="680"/>
    </location>
</feature>
<evidence type="ECO:0000313" key="6">
    <source>
        <dbReference type="Proteomes" id="UP000007879"/>
    </source>
</evidence>
<feature type="compositionally biased region" description="Polar residues" evidence="1">
    <location>
        <begin position="607"/>
        <end position="621"/>
    </location>
</feature>
<reference evidence="5" key="2">
    <citation type="submission" date="2024-06" db="UniProtKB">
        <authorList>
            <consortium name="EnsemblMetazoa"/>
        </authorList>
    </citation>
    <scope>IDENTIFICATION</scope>
</reference>
<keyword evidence="2" id="KW-0812">Transmembrane</keyword>
<keyword evidence="6" id="KW-1185">Reference proteome</keyword>
<dbReference type="KEGG" id="aqu:109583749"/>
<keyword evidence="2" id="KW-1133">Transmembrane helix</keyword>
<dbReference type="EnsemblMetazoa" id="XM_019999192.1">
    <property type="protein sequence ID" value="XP_019854751.1"/>
    <property type="gene ID" value="LOC109583749"/>
</dbReference>
<feature type="signal peptide" evidence="3">
    <location>
        <begin position="1"/>
        <end position="24"/>
    </location>
</feature>
<dbReference type="AlphaFoldDB" id="A0AAN0JDC2"/>
<feature type="domain" description="Fibronectin type-III" evidence="4">
    <location>
        <begin position="120"/>
        <end position="214"/>
    </location>
</feature>
<feature type="region of interest" description="Disordered" evidence="1">
    <location>
        <begin position="586"/>
        <end position="680"/>
    </location>
</feature>
<dbReference type="InterPro" id="IPR036179">
    <property type="entry name" value="Ig-like_dom_sf"/>
</dbReference>
<dbReference type="InterPro" id="IPR036116">
    <property type="entry name" value="FN3_sf"/>
</dbReference>
<dbReference type="InterPro" id="IPR013783">
    <property type="entry name" value="Ig-like_fold"/>
</dbReference>
<evidence type="ECO:0000259" key="4">
    <source>
        <dbReference type="PROSITE" id="PS50853"/>
    </source>
</evidence>
<reference evidence="6" key="1">
    <citation type="journal article" date="2010" name="Nature">
        <title>The Amphimedon queenslandica genome and the evolution of animal complexity.</title>
        <authorList>
            <person name="Srivastava M."/>
            <person name="Simakov O."/>
            <person name="Chapman J."/>
            <person name="Fahey B."/>
            <person name="Gauthier M.E."/>
            <person name="Mitros T."/>
            <person name="Richards G.S."/>
            <person name="Conaco C."/>
            <person name="Dacre M."/>
            <person name="Hellsten U."/>
            <person name="Larroux C."/>
            <person name="Putnam N.H."/>
            <person name="Stanke M."/>
            <person name="Adamska M."/>
            <person name="Darling A."/>
            <person name="Degnan S.M."/>
            <person name="Oakley T.H."/>
            <person name="Plachetzki D.C."/>
            <person name="Zhai Y."/>
            <person name="Adamski M."/>
            <person name="Calcino A."/>
            <person name="Cummins S.F."/>
            <person name="Goodstein D.M."/>
            <person name="Harris C."/>
            <person name="Jackson D.J."/>
            <person name="Leys S.P."/>
            <person name="Shu S."/>
            <person name="Woodcroft B.J."/>
            <person name="Vervoort M."/>
            <person name="Kosik K.S."/>
            <person name="Manning G."/>
            <person name="Degnan B.M."/>
            <person name="Rokhsar D.S."/>
        </authorList>
    </citation>
    <scope>NUCLEOTIDE SEQUENCE [LARGE SCALE GENOMIC DNA]</scope>
</reference>
<proteinExistence type="predicted"/>
<dbReference type="SUPFAM" id="SSF48726">
    <property type="entry name" value="Immunoglobulin"/>
    <property type="match status" value="1"/>
</dbReference>
<evidence type="ECO:0000256" key="3">
    <source>
        <dbReference type="SAM" id="SignalP"/>
    </source>
</evidence>
<dbReference type="PROSITE" id="PS50853">
    <property type="entry name" value="FN3"/>
    <property type="match status" value="1"/>
</dbReference>
<dbReference type="InterPro" id="IPR003961">
    <property type="entry name" value="FN3_dom"/>
</dbReference>
<keyword evidence="2" id="KW-0472">Membrane</keyword>
<name>A0AAN0JDC2_AMPQE</name>
<dbReference type="GeneID" id="109583749"/>